<protein>
    <recommendedName>
        <fullName evidence="3">DUF4317 family protein</fullName>
    </recommendedName>
</protein>
<gene>
    <name evidence="1" type="ORF">SAMN02746098_04795</name>
</gene>
<accession>A0A1M6ES28</accession>
<dbReference type="AlphaFoldDB" id="A0A1M6ES28"/>
<organism evidence="1 2">
    <name type="scientific">Desulfosporosinus lacus DSM 15449</name>
    <dbReference type="NCBI Taxonomy" id="1121420"/>
    <lineage>
        <taxon>Bacteria</taxon>
        <taxon>Bacillati</taxon>
        <taxon>Bacillota</taxon>
        <taxon>Clostridia</taxon>
        <taxon>Eubacteriales</taxon>
        <taxon>Desulfitobacteriaceae</taxon>
        <taxon>Desulfosporosinus</taxon>
    </lineage>
</organism>
<evidence type="ECO:0008006" key="3">
    <source>
        <dbReference type="Google" id="ProtNLM"/>
    </source>
</evidence>
<dbReference type="STRING" id="1121420.SAMN02746098_04795"/>
<proteinExistence type="predicted"/>
<evidence type="ECO:0000313" key="2">
    <source>
        <dbReference type="Proteomes" id="UP000183954"/>
    </source>
</evidence>
<dbReference type="EMBL" id="FQXJ01000028">
    <property type="protein sequence ID" value="SHI88203.1"/>
    <property type="molecule type" value="Genomic_DNA"/>
</dbReference>
<dbReference type="Proteomes" id="UP000183954">
    <property type="component" value="Unassembled WGS sequence"/>
</dbReference>
<keyword evidence="2" id="KW-1185">Reference proteome</keyword>
<dbReference type="InterPro" id="IPR025466">
    <property type="entry name" value="DUF4317"/>
</dbReference>
<evidence type="ECO:0000313" key="1">
    <source>
        <dbReference type="EMBL" id="SHI88203.1"/>
    </source>
</evidence>
<dbReference type="Pfam" id="PF14199">
    <property type="entry name" value="DUF4317"/>
    <property type="match status" value="1"/>
</dbReference>
<dbReference type="RefSeq" id="WP_073032798.1">
    <property type="nucleotide sequence ID" value="NZ_FQXJ01000028.1"/>
</dbReference>
<name>A0A1M6ES28_9FIRM</name>
<reference evidence="2" key="1">
    <citation type="submission" date="2016-11" db="EMBL/GenBank/DDBJ databases">
        <authorList>
            <person name="Varghese N."/>
            <person name="Submissions S."/>
        </authorList>
    </citation>
    <scope>NUCLEOTIDE SEQUENCE [LARGE SCALE GENOMIC DNA]</scope>
    <source>
        <strain evidence="2">DSM 15449</strain>
    </source>
</reference>
<sequence length="385" mass="44063">MNKEDIASIRKELKTNNSKLKIKEICSYFIKQDSKDILCSEEIYFDMMDELKKELYLKNFKKVLTGKIDSKIFELEFKNNKLGENQTQKQMLHILKTNNFKEATQTLVSKILEEACEKYELDFMISFVRGEVYKSVKNEDNGEVDNDVAYSLGFFICSVCPVIIPKNSLNFDFIEREFSTSVPAKAIINTASPFEGFMFPSFSEDAAETDKVVYYTQKENKPNHLFVENILDCDFKSTAQADKERFFEVVRDIVGAEIEPEVVSSIYEELGRRLDVEEESGEVSLIGLKDMERILENSGINTADKLRSSFLGIMGEENYEFKASSITPNYATKSIKIDNNTASISIGPQDLKNVKQVTKDGIRYLMIRIDDTATLEGFDLVTEEF</sequence>
<dbReference type="OrthoDB" id="1642058at2"/>